<dbReference type="WBParaSite" id="PgR085_g032_t02">
    <property type="protein sequence ID" value="PgR085_g032_t02"/>
    <property type="gene ID" value="PgR085_g032"/>
</dbReference>
<sequence>MKGKLSASNHSPFCSKYHLSIEECIELGVPIHSDRSFRDNYESAFTMNIFDRCVVIFTSGEKSSQKIRLCVILAISSRSEDIPLMFFIFRQIVQNAVNKAAEY</sequence>
<proteinExistence type="predicted"/>
<accession>A0A915C3M3</accession>
<organism evidence="1 2">
    <name type="scientific">Parascaris univalens</name>
    <name type="common">Nematode worm</name>
    <dbReference type="NCBI Taxonomy" id="6257"/>
    <lineage>
        <taxon>Eukaryota</taxon>
        <taxon>Metazoa</taxon>
        <taxon>Ecdysozoa</taxon>
        <taxon>Nematoda</taxon>
        <taxon>Chromadorea</taxon>
        <taxon>Rhabditida</taxon>
        <taxon>Spirurina</taxon>
        <taxon>Ascaridomorpha</taxon>
        <taxon>Ascaridoidea</taxon>
        <taxon>Ascarididae</taxon>
        <taxon>Parascaris</taxon>
    </lineage>
</organism>
<reference evidence="2" key="1">
    <citation type="submission" date="2022-11" db="UniProtKB">
        <authorList>
            <consortium name="WormBaseParasite"/>
        </authorList>
    </citation>
    <scope>IDENTIFICATION</scope>
</reference>
<keyword evidence="1" id="KW-1185">Reference proteome</keyword>
<dbReference type="Proteomes" id="UP000887569">
    <property type="component" value="Unplaced"/>
</dbReference>
<dbReference type="AlphaFoldDB" id="A0A915C3M3"/>
<evidence type="ECO:0000313" key="2">
    <source>
        <dbReference type="WBParaSite" id="PgR085_g032_t02"/>
    </source>
</evidence>
<name>A0A915C3M3_PARUN</name>
<evidence type="ECO:0000313" key="1">
    <source>
        <dbReference type="Proteomes" id="UP000887569"/>
    </source>
</evidence>
<protein>
    <submittedName>
        <fullName evidence="2">Alpha-carbonic anhydrase domain-containing protein</fullName>
    </submittedName>
</protein>